<evidence type="ECO:0000256" key="1">
    <source>
        <dbReference type="SAM" id="MobiDB-lite"/>
    </source>
</evidence>
<dbReference type="AlphaFoldDB" id="A0A922IFW0"/>
<keyword evidence="3" id="KW-1185">Reference proteome</keyword>
<reference evidence="2" key="2">
    <citation type="journal article" date="2022" name="Res Sq">
        <title>Comparative Genomics Reveals Insights into the Divergent Evolution of Astigmatic Mites and Household Pest Adaptations.</title>
        <authorList>
            <person name="Xiong Q."/>
            <person name="Wan A.T.-Y."/>
            <person name="Liu X.-Y."/>
            <person name="Fung C.S.-H."/>
            <person name="Xiao X."/>
            <person name="Malainual N."/>
            <person name="Hou J."/>
            <person name="Wang L."/>
            <person name="Wang M."/>
            <person name="Yang K."/>
            <person name="Cui Y."/>
            <person name="Leung E."/>
            <person name="Nong W."/>
            <person name="Shin S.-K."/>
            <person name="Au S."/>
            <person name="Jeong K.Y."/>
            <person name="Chew F.T."/>
            <person name="Hui J."/>
            <person name="Leung T.F."/>
            <person name="Tungtrongchitr A."/>
            <person name="Zhong N."/>
            <person name="Liu Z."/>
            <person name="Tsui S."/>
        </authorList>
    </citation>
    <scope>NUCLEOTIDE SEQUENCE</scope>
    <source>
        <strain evidence="2">Derf</strain>
        <tissue evidence="2">Whole organism</tissue>
    </source>
</reference>
<dbReference type="Proteomes" id="UP000790347">
    <property type="component" value="Unassembled WGS sequence"/>
</dbReference>
<feature type="region of interest" description="Disordered" evidence="1">
    <location>
        <begin position="40"/>
        <end position="74"/>
    </location>
</feature>
<feature type="compositionally biased region" description="Basic and acidic residues" evidence="1">
    <location>
        <begin position="46"/>
        <end position="63"/>
    </location>
</feature>
<feature type="compositionally biased region" description="Basic residues" evidence="1">
    <location>
        <begin position="64"/>
        <end position="74"/>
    </location>
</feature>
<comment type="caution">
    <text evidence="2">The sequence shown here is derived from an EMBL/GenBank/DDBJ whole genome shotgun (WGS) entry which is preliminary data.</text>
</comment>
<gene>
    <name evidence="2" type="ORF">DERF_003738</name>
</gene>
<reference evidence="2" key="1">
    <citation type="submission" date="2013-05" db="EMBL/GenBank/DDBJ databases">
        <authorList>
            <person name="Yim A.K.Y."/>
            <person name="Chan T.F."/>
            <person name="Ji K.M."/>
            <person name="Liu X.Y."/>
            <person name="Zhou J.W."/>
            <person name="Li R.Q."/>
            <person name="Yang K.Y."/>
            <person name="Li J."/>
            <person name="Li M."/>
            <person name="Law P.T.W."/>
            <person name="Wu Y.L."/>
            <person name="Cai Z.L."/>
            <person name="Qin H."/>
            <person name="Bao Y."/>
            <person name="Leung R.K.K."/>
            <person name="Ng P.K.S."/>
            <person name="Zou J."/>
            <person name="Zhong X.J."/>
            <person name="Ran P.X."/>
            <person name="Zhong N.S."/>
            <person name="Liu Z.G."/>
            <person name="Tsui S.K.W."/>
        </authorList>
    </citation>
    <scope>NUCLEOTIDE SEQUENCE</scope>
    <source>
        <strain evidence="2">Derf</strain>
        <tissue evidence="2">Whole organism</tissue>
    </source>
</reference>
<evidence type="ECO:0000313" key="2">
    <source>
        <dbReference type="EMBL" id="KAH9529881.1"/>
    </source>
</evidence>
<organism evidence="2 3">
    <name type="scientific">Dermatophagoides farinae</name>
    <name type="common">American house dust mite</name>
    <dbReference type="NCBI Taxonomy" id="6954"/>
    <lineage>
        <taxon>Eukaryota</taxon>
        <taxon>Metazoa</taxon>
        <taxon>Ecdysozoa</taxon>
        <taxon>Arthropoda</taxon>
        <taxon>Chelicerata</taxon>
        <taxon>Arachnida</taxon>
        <taxon>Acari</taxon>
        <taxon>Acariformes</taxon>
        <taxon>Sarcoptiformes</taxon>
        <taxon>Astigmata</taxon>
        <taxon>Psoroptidia</taxon>
        <taxon>Analgoidea</taxon>
        <taxon>Pyroglyphidae</taxon>
        <taxon>Dermatophagoidinae</taxon>
        <taxon>Dermatophagoides</taxon>
    </lineage>
</organism>
<sequence length="93" mass="11005">MIFIFTIQKTKEIKYFVKIIKNIIIMKSNSQQPPITFEFDSVEEQSPSKKKEKTNQKSKDKIHNSTKKNNKKRKSVTLECHIQVYLAEKNMLT</sequence>
<name>A0A922IFW0_DERFA</name>
<evidence type="ECO:0000313" key="3">
    <source>
        <dbReference type="Proteomes" id="UP000790347"/>
    </source>
</evidence>
<proteinExistence type="predicted"/>
<protein>
    <submittedName>
        <fullName evidence="2">Uncharacterized protein</fullName>
    </submittedName>
</protein>
<accession>A0A922IFW0</accession>
<dbReference type="EMBL" id="ASGP02000001">
    <property type="protein sequence ID" value="KAH9529881.1"/>
    <property type="molecule type" value="Genomic_DNA"/>
</dbReference>